<dbReference type="PRINTS" id="PR00081">
    <property type="entry name" value="GDHRDH"/>
</dbReference>
<dbReference type="SUPFAM" id="SSF51735">
    <property type="entry name" value="NAD(P)-binding Rossmann-fold domains"/>
    <property type="match status" value="1"/>
</dbReference>
<proteinExistence type="inferred from homology"/>
<dbReference type="NCBIfam" id="NF004649">
    <property type="entry name" value="PRK05993.1"/>
    <property type="match status" value="1"/>
</dbReference>
<dbReference type="RefSeq" id="WP_106719027.1">
    <property type="nucleotide sequence ID" value="NZ_JACHXT010000002.1"/>
</dbReference>
<sequence length="277" mass="30680">MTRSRTILITGCSSGIGAHCARALKADGWTVFATARQTSDIAELEADGLSAHYLDYREPASIAALVKTVLDKTGGTLDALFNNGAYALPGAVEDLPIAGLREQFDANFFGWHELTRQLVPVMRRQGHGRIVHCSSILGLVPMKWRGAYVASKFALEGLMLVQRMELEDAGIHVSLIEPGAIATRFTQNAYHQIEKHIDVENSVHRDEYRRLIARLSGGGTKSRFKLGPEAVYAVLKDALENPRPRPHYLVTHPARITNFARRFLTSRALYRMLASQS</sequence>
<dbReference type="GO" id="GO:0016491">
    <property type="term" value="F:oxidoreductase activity"/>
    <property type="evidence" value="ECO:0007669"/>
    <property type="project" value="UniProtKB-KW"/>
</dbReference>
<gene>
    <name evidence="3" type="ORF">CU100_23265</name>
</gene>
<comment type="similarity">
    <text evidence="1">Belongs to the short-chain dehydrogenases/reductases (SDR) family.</text>
</comment>
<dbReference type="InterPro" id="IPR002347">
    <property type="entry name" value="SDR_fam"/>
</dbReference>
<dbReference type="AlphaFoldDB" id="A0A2P7ALE4"/>
<dbReference type="EMBL" id="PGGN01000006">
    <property type="protein sequence ID" value="PSH55025.1"/>
    <property type="molecule type" value="Genomic_DNA"/>
</dbReference>
<evidence type="ECO:0000313" key="4">
    <source>
        <dbReference type="Proteomes" id="UP000241158"/>
    </source>
</evidence>
<organism evidence="3 4">
    <name type="scientific">Phyllobacterium endophyticum</name>
    <dbReference type="NCBI Taxonomy" id="1149773"/>
    <lineage>
        <taxon>Bacteria</taxon>
        <taxon>Pseudomonadati</taxon>
        <taxon>Pseudomonadota</taxon>
        <taxon>Alphaproteobacteria</taxon>
        <taxon>Hyphomicrobiales</taxon>
        <taxon>Phyllobacteriaceae</taxon>
        <taxon>Phyllobacterium</taxon>
    </lineage>
</organism>
<keyword evidence="2" id="KW-0560">Oxidoreductase</keyword>
<protein>
    <submittedName>
        <fullName evidence="3">Short-chain dehydrogenase</fullName>
    </submittedName>
</protein>
<evidence type="ECO:0000256" key="1">
    <source>
        <dbReference type="ARBA" id="ARBA00006484"/>
    </source>
</evidence>
<accession>A0A2P7ALE4</accession>
<dbReference type="InterPro" id="IPR036291">
    <property type="entry name" value="NAD(P)-bd_dom_sf"/>
</dbReference>
<dbReference type="PANTHER" id="PTHR44169:SF6">
    <property type="entry name" value="NADPH-DEPENDENT 1-ACYLDIHYDROXYACETONE PHOSPHATE REDUCTASE"/>
    <property type="match status" value="1"/>
</dbReference>
<keyword evidence="4" id="KW-1185">Reference proteome</keyword>
<name>A0A2P7ALE4_9HYPH</name>
<evidence type="ECO:0000256" key="2">
    <source>
        <dbReference type="ARBA" id="ARBA00023002"/>
    </source>
</evidence>
<dbReference type="Pfam" id="PF00106">
    <property type="entry name" value="adh_short"/>
    <property type="match status" value="1"/>
</dbReference>
<comment type="caution">
    <text evidence="3">The sequence shown here is derived from an EMBL/GenBank/DDBJ whole genome shotgun (WGS) entry which is preliminary data.</text>
</comment>
<dbReference type="OrthoDB" id="9793825at2"/>
<dbReference type="CDD" id="cd05374">
    <property type="entry name" value="17beta-HSD-like_SDR_c"/>
    <property type="match status" value="1"/>
</dbReference>
<dbReference type="Proteomes" id="UP000241158">
    <property type="component" value="Unassembled WGS sequence"/>
</dbReference>
<reference evidence="4" key="1">
    <citation type="submission" date="2017-11" db="EMBL/GenBank/DDBJ databases">
        <authorList>
            <person name="Kuznetsova I."/>
            <person name="Sazanova A."/>
            <person name="Chirak E."/>
            <person name="Safronova V."/>
            <person name="Willems A."/>
        </authorList>
    </citation>
    <scope>NUCLEOTIDE SEQUENCE [LARGE SCALE GENOMIC DNA]</scope>
    <source>
        <strain evidence="4">PEPV15</strain>
    </source>
</reference>
<evidence type="ECO:0000313" key="3">
    <source>
        <dbReference type="EMBL" id="PSH55025.1"/>
    </source>
</evidence>
<dbReference type="Gene3D" id="3.40.50.720">
    <property type="entry name" value="NAD(P)-binding Rossmann-like Domain"/>
    <property type="match status" value="1"/>
</dbReference>
<dbReference type="PROSITE" id="PS00061">
    <property type="entry name" value="ADH_SHORT"/>
    <property type="match status" value="1"/>
</dbReference>
<dbReference type="InterPro" id="IPR020904">
    <property type="entry name" value="Sc_DH/Rdtase_CS"/>
</dbReference>
<dbReference type="PANTHER" id="PTHR44169">
    <property type="entry name" value="NADPH-DEPENDENT 1-ACYLDIHYDROXYACETONE PHOSPHATE REDUCTASE"/>
    <property type="match status" value="1"/>
</dbReference>